<accession>A0A2P2DIS0</accession>
<dbReference type="EMBL" id="BFAZ01000014">
    <property type="protein sequence ID" value="GBF44542.1"/>
    <property type="molecule type" value="Genomic_DNA"/>
</dbReference>
<evidence type="ECO:0000313" key="1">
    <source>
        <dbReference type="EMBL" id="GBF44542.1"/>
    </source>
</evidence>
<dbReference type="AlphaFoldDB" id="A0A2P2DIS0"/>
<dbReference type="RefSeq" id="WP_108961511.1">
    <property type="nucleotide sequence ID" value="NZ_BFAZ01000014.1"/>
</dbReference>
<keyword evidence="2" id="KW-1185">Reference proteome</keyword>
<comment type="caution">
    <text evidence="1">The sequence shown here is derived from an EMBL/GenBank/DDBJ whole genome shotgun (WGS) entry which is preliminary data.</text>
</comment>
<evidence type="ECO:0000313" key="2">
    <source>
        <dbReference type="Proteomes" id="UP000245206"/>
    </source>
</evidence>
<proteinExistence type="predicted"/>
<sequence>MKIKYLILLGFFAIQCSSREERIDFDTKVKAKSFLINFDKLEILPPFEVQLNLIFDDESEILFLNRNYNEKKICFHFDNKLTPREFSFALVKKKPFSGMFNLSDIELKNEILHRKVETDIGRNRNIYIFNVSQSMKTEISYSSVILGAISSPITYPLGWYPIYDVYGSVFQELEKTDGYRDRCNSAPFLRSD</sequence>
<reference evidence="2" key="1">
    <citation type="journal article" date="2019" name="Microbiol. Immunol.">
        <title>Molecular and phenotypic characterization of Leptospira johnsonii sp. nov., Leptospira ellinghausenii sp. nov. and Leptospira ryugenii sp. nov. isolated from soil and water in Japan.</title>
        <authorList>
            <person name="Masuzawa T."/>
            <person name="Saito M."/>
            <person name="Nakao R."/>
            <person name="Nikaido Y."/>
            <person name="Matsumoto M."/>
            <person name="Ogawa M."/>
            <person name="Yokoyama M."/>
            <person name="Hidaka Y."/>
            <person name="Tomita J."/>
            <person name="Sakakibara K."/>
            <person name="Suzuki K."/>
            <person name="Yasuda S."/>
            <person name="Sato H."/>
            <person name="Yamaguchi M."/>
            <person name="Yoshida S.I."/>
            <person name="Koizumi N."/>
            <person name="Kawamura Y."/>
        </authorList>
    </citation>
    <scope>NUCLEOTIDE SEQUENCE [LARGE SCALE GENOMIC DNA]</scope>
    <source>
        <strain evidence="2">E18</strain>
    </source>
</reference>
<organism evidence="1 2">
    <name type="scientific">Leptospira ellinghausenii</name>
    <dbReference type="NCBI Taxonomy" id="1917822"/>
    <lineage>
        <taxon>Bacteria</taxon>
        <taxon>Pseudomonadati</taxon>
        <taxon>Spirochaetota</taxon>
        <taxon>Spirochaetia</taxon>
        <taxon>Leptospirales</taxon>
        <taxon>Leptospiraceae</taxon>
        <taxon>Leptospira</taxon>
    </lineage>
</organism>
<protein>
    <submittedName>
        <fullName evidence="1">Uncharacterized protein</fullName>
    </submittedName>
</protein>
<dbReference type="OrthoDB" id="9967138at2"/>
<name>A0A2P2DIS0_9LEPT</name>
<dbReference type="Proteomes" id="UP000245206">
    <property type="component" value="Unassembled WGS sequence"/>
</dbReference>
<gene>
    <name evidence="1" type="ORF">LPTSP2_38450</name>
</gene>